<keyword evidence="2 6" id="KW-0812">Transmembrane</keyword>
<evidence type="ECO:0000256" key="1">
    <source>
        <dbReference type="ARBA" id="ARBA00004167"/>
    </source>
</evidence>
<protein>
    <submittedName>
        <fullName evidence="7">Uncharacterized protein</fullName>
    </submittedName>
</protein>
<feature type="region of interest" description="Disordered" evidence="5">
    <location>
        <begin position="164"/>
        <end position="212"/>
    </location>
</feature>
<keyword evidence="3 6" id="KW-1133">Transmembrane helix</keyword>
<dbReference type="AlphaFoldDB" id="A0A8H4RR53"/>
<evidence type="ECO:0000256" key="5">
    <source>
        <dbReference type="SAM" id="MobiDB-lite"/>
    </source>
</evidence>
<keyword evidence="4 6" id="KW-0472">Membrane</keyword>
<dbReference type="PANTHER" id="PTHR15549">
    <property type="entry name" value="PAIRED IMMUNOGLOBULIN-LIKE TYPE 2 RECEPTOR"/>
    <property type="match status" value="1"/>
</dbReference>
<keyword evidence="8" id="KW-1185">Reference proteome</keyword>
<reference evidence="7 8" key="1">
    <citation type="submission" date="2020-03" db="EMBL/GenBank/DDBJ databases">
        <title>Draft Genome Sequence of Cudoniella acicularis.</title>
        <authorList>
            <person name="Buettner E."/>
            <person name="Kellner H."/>
        </authorList>
    </citation>
    <scope>NUCLEOTIDE SEQUENCE [LARGE SCALE GENOMIC DNA]</scope>
    <source>
        <strain evidence="7 8">DSM 108380</strain>
    </source>
</reference>
<dbReference type="OrthoDB" id="10369651at2759"/>
<feature type="compositionally biased region" description="Low complexity" evidence="5">
    <location>
        <begin position="201"/>
        <end position="212"/>
    </location>
</feature>
<dbReference type="Proteomes" id="UP000566819">
    <property type="component" value="Unassembled WGS sequence"/>
</dbReference>
<dbReference type="GO" id="GO:0071944">
    <property type="term" value="C:cell periphery"/>
    <property type="evidence" value="ECO:0007669"/>
    <property type="project" value="UniProtKB-ARBA"/>
</dbReference>
<comment type="caution">
    <text evidence="7">The sequence shown here is derived from an EMBL/GenBank/DDBJ whole genome shotgun (WGS) entry which is preliminary data.</text>
</comment>
<evidence type="ECO:0000256" key="2">
    <source>
        <dbReference type="ARBA" id="ARBA00022692"/>
    </source>
</evidence>
<dbReference type="GO" id="GO:0016020">
    <property type="term" value="C:membrane"/>
    <property type="evidence" value="ECO:0007669"/>
    <property type="project" value="UniProtKB-SubCell"/>
</dbReference>
<evidence type="ECO:0000313" key="7">
    <source>
        <dbReference type="EMBL" id="KAF4634550.1"/>
    </source>
</evidence>
<sequence length="363" mass="40444">MLPHCTGCDVKSKRADVQTNFQRVTKFTIALDQVTFTWDPTDLGPFCPFPDPSTDFRMNWWIHRADNPGQVPSQTVLYSPFLLAANQSSHNNTGVLWTPVIGDLDYGDAGTGIHNGSHQFAWETFAANPKLDPNNVTTRCYSVGFNVVKSEDVIAELTGNTTAATVSTTSSTSNPTPSSTLSTTSTPISLNTAQTGVTGASTQSPSSSSTPQSMIVGLSVSLTILGLISIAAIIFGFRFLKKRREKRWEPSEMIIYKPEINSDEVSRDTSRKIERDTRSIEVGQNEAQEMHMMQAREDMPWQQQYEMDSTDWVRPSGPAELRAQPEMEYEDASKFMASQPELGYEENKKFIKWTPERNNGRPH</sequence>
<evidence type="ECO:0000313" key="8">
    <source>
        <dbReference type="Proteomes" id="UP000566819"/>
    </source>
</evidence>
<dbReference type="InterPro" id="IPR051694">
    <property type="entry name" value="Immunoregulatory_rcpt-like"/>
</dbReference>
<dbReference type="EMBL" id="JAAMPI010000176">
    <property type="protein sequence ID" value="KAF4634550.1"/>
    <property type="molecule type" value="Genomic_DNA"/>
</dbReference>
<evidence type="ECO:0000256" key="6">
    <source>
        <dbReference type="SAM" id="Phobius"/>
    </source>
</evidence>
<evidence type="ECO:0000256" key="3">
    <source>
        <dbReference type="ARBA" id="ARBA00022989"/>
    </source>
</evidence>
<feature type="transmembrane region" description="Helical" evidence="6">
    <location>
        <begin position="214"/>
        <end position="237"/>
    </location>
</feature>
<organism evidence="7 8">
    <name type="scientific">Cudoniella acicularis</name>
    <dbReference type="NCBI Taxonomy" id="354080"/>
    <lineage>
        <taxon>Eukaryota</taxon>
        <taxon>Fungi</taxon>
        <taxon>Dikarya</taxon>
        <taxon>Ascomycota</taxon>
        <taxon>Pezizomycotina</taxon>
        <taxon>Leotiomycetes</taxon>
        <taxon>Helotiales</taxon>
        <taxon>Tricladiaceae</taxon>
        <taxon>Cudoniella</taxon>
    </lineage>
</organism>
<feature type="compositionally biased region" description="Low complexity" evidence="5">
    <location>
        <begin position="164"/>
        <end position="192"/>
    </location>
</feature>
<evidence type="ECO:0000256" key="4">
    <source>
        <dbReference type="ARBA" id="ARBA00023136"/>
    </source>
</evidence>
<name>A0A8H4RR53_9HELO</name>
<gene>
    <name evidence="7" type="ORF">G7Y89_g3554</name>
</gene>
<accession>A0A8H4RR53</accession>
<proteinExistence type="predicted"/>
<comment type="subcellular location">
    <subcellularLocation>
        <location evidence="1">Membrane</location>
        <topology evidence="1">Single-pass membrane protein</topology>
    </subcellularLocation>
</comment>